<dbReference type="EMBL" id="HACA01017545">
    <property type="protein sequence ID" value="CDW34906.1"/>
    <property type="molecule type" value="Transcribed_RNA"/>
</dbReference>
<reference evidence="1" key="1">
    <citation type="submission" date="2014-05" db="EMBL/GenBank/DDBJ databases">
        <authorList>
            <person name="Chronopoulou M."/>
        </authorList>
    </citation>
    <scope>NUCLEOTIDE SEQUENCE</scope>
    <source>
        <tissue evidence="1">Whole organism</tissue>
    </source>
</reference>
<accession>A0A0K2UB41</accession>
<proteinExistence type="predicted"/>
<organism evidence="1">
    <name type="scientific">Lepeophtheirus salmonis</name>
    <name type="common">Salmon louse</name>
    <name type="synonym">Caligus salmonis</name>
    <dbReference type="NCBI Taxonomy" id="72036"/>
    <lineage>
        <taxon>Eukaryota</taxon>
        <taxon>Metazoa</taxon>
        <taxon>Ecdysozoa</taxon>
        <taxon>Arthropoda</taxon>
        <taxon>Crustacea</taxon>
        <taxon>Multicrustacea</taxon>
        <taxon>Hexanauplia</taxon>
        <taxon>Copepoda</taxon>
        <taxon>Siphonostomatoida</taxon>
        <taxon>Caligidae</taxon>
        <taxon>Lepeophtheirus</taxon>
    </lineage>
</organism>
<sequence>KSFPNNNLFNFSFEFPLLRGNVAELIACPYFVEFELNIYYIPNLETKS</sequence>
<feature type="non-terminal residue" evidence="1">
    <location>
        <position position="1"/>
    </location>
</feature>
<protein>
    <submittedName>
        <fullName evidence="1">Uncharacterized protein</fullName>
    </submittedName>
</protein>
<evidence type="ECO:0000313" key="1">
    <source>
        <dbReference type="EMBL" id="CDW34906.1"/>
    </source>
</evidence>
<dbReference type="AlphaFoldDB" id="A0A0K2UB41"/>
<name>A0A0K2UB41_LEPSM</name>